<dbReference type="PANTHER" id="PTHR34075:SF5">
    <property type="entry name" value="BLR3430 PROTEIN"/>
    <property type="match status" value="1"/>
</dbReference>
<dbReference type="Proteomes" id="UP000319769">
    <property type="component" value="Unassembled WGS sequence"/>
</dbReference>
<evidence type="ECO:0000259" key="1">
    <source>
        <dbReference type="Pfam" id="PF01796"/>
    </source>
</evidence>
<keyword evidence="4" id="KW-1185">Reference proteome</keyword>
<feature type="domain" description="ChsH2 rubredoxin-like zinc ribbon" evidence="2">
    <location>
        <begin position="23"/>
        <end position="59"/>
    </location>
</feature>
<dbReference type="InterPro" id="IPR022002">
    <property type="entry name" value="ChsH2_Znr"/>
</dbReference>
<proteinExistence type="predicted"/>
<dbReference type="InterPro" id="IPR012340">
    <property type="entry name" value="NA-bd_OB-fold"/>
</dbReference>
<dbReference type="EMBL" id="VMNW02000010">
    <property type="protein sequence ID" value="KAA9163315.1"/>
    <property type="molecule type" value="Genomic_DNA"/>
</dbReference>
<organism evidence="3 4">
    <name type="scientific">Amycolatopsis acidicola</name>
    <dbReference type="NCBI Taxonomy" id="2596893"/>
    <lineage>
        <taxon>Bacteria</taxon>
        <taxon>Bacillati</taxon>
        <taxon>Actinomycetota</taxon>
        <taxon>Actinomycetes</taxon>
        <taxon>Pseudonocardiales</taxon>
        <taxon>Pseudonocardiaceae</taxon>
        <taxon>Amycolatopsis</taxon>
    </lineage>
</organism>
<sequence length="140" mass="15849">MTSGTIPELAYPPRITPFTKTFWDGLREGRFSTTRCRQCSHMTFPPKPVCPECWSKDVEWVELSGRGVLRSYTEVTAAPSMFAAEAPYILCLVDLDEGIRCLSRVIADWGELVPDKRVRVQVREAEPAYLFDFVLDEGGN</sequence>
<dbReference type="Gene3D" id="6.10.30.10">
    <property type="match status" value="1"/>
</dbReference>
<dbReference type="InterPro" id="IPR002878">
    <property type="entry name" value="ChsH2_C"/>
</dbReference>
<dbReference type="Pfam" id="PF12172">
    <property type="entry name" value="zf-ChsH2"/>
    <property type="match status" value="1"/>
</dbReference>
<comment type="caution">
    <text evidence="3">The sequence shown here is derived from an EMBL/GenBank/DDBJ whole genome shotgun (WGS) entry which is preliminary data.</text>
</comment>
<gene>
    <name evidence="3" type="ORF">FPZ12_009995</name>
</gene>
<dbReference type="PANTHER" id="PTHR34075">
    <property type="entry name" value="BLR3430 PROTEIN"/>
    <property type="match status" value="1"/>
</dbReference>
<evidence type="ECO:0000313" key="4">
    <source>
        <dbReference type="Proteomes" id="UP000319769"/>
    </source>
</evidence>
<dbReference type="InterPro" id="IPR052513">
    <property type="entry name" value="Thioester_dehydratase-like"/>
</dbReference>
<dbReference type="SUPFAM" id="SSF50249">
    <property type="entry name" value="Nucleic acid-binding proteins"/>
    <property type="match status" value="1"/>
</dbReference>
<dbReference type="OrthoDB" id="4334176at2"/>
<evidence type="ECO:0000259" key="2">
    <source>
        <dbReference type="Pfam" id="PF12172"/>
    </source>
</evidence>
<dbReference type="AlphaFoldDB" id="A0A5N0VB93"/>
<feature type="domain" description="ChsH2 C-terminal OB-fold" evidence="1">
    <location>
        <begin position="60"/>
        <end position="122"/>
    </location>
</feature>
<accession>A0A5N0VB93</accession>
<dbReference type="Pfam" id="PF01796">
    <property type="entry name" value="OB_ChsH2_C"/>
    <property type="match status" value="1"/>
</dbReference>
<name>A0A5N0VB93_9PSEU</name>
<protein>
    <submittedName>
        <fullName evidence="3">Zn-ribbon domain-containing OB-fold protein</fullName>
    </submittedName>
</protein>
<reference evidence="3" key="1">
    <citation type="submission" date="2019-09" db="EMBL/GenBank/DDBJ databases">
        <authorList>
            <person name="Teo W.F.A."/>
            <person name="Duangmal K."/>
        </authorList>
    </citation>
    <scope>NUCLEOTIDE SEQUENCE [LARGE SCALE GENOMIC DNA]</scope>
    <source>
        <strain evidence="3">K81G1</strain>
    </source>
</reference>
<evidence type="ECO:0000313" key="3">
    <source>
        <dbReference type="EMBL" id="KAA9163315.1"/>
    </source>
</evidence>
<dbReference type="RefSeq" id="WP_144757112.1">
    <property type="nucleotide sequence ID" value="NZ_VMNW02000010.1"/>
</dbReference>